<accession>A0A9D2U625</accession>
<reference evidence="3" key="2">
    <citation type="submission" date="2021-04" db="EMBL/GenBank/DDBJ databases">
        <authorList>
            <person name="Gilroy R."/>
        </authorList>
    </citation>
    <scope>NUCLEOTIDE SEQUENCE</scope>
    <source>
        <strain evidence="3">ChiBcec15-3976</strain>
    </source>
</reference>
<dbReference type="InterPro" id="IPR025420">
    <property type="entry name" value="DUF4143"/>
</dbReference>
<organism evidence="3 4">
    <name type="scientific">Candidatus Mediterraneibacter quadrami</name>
    <dbReference type="NCBI Taxonomy" id="2838684"/>
    <lineage>
        <taxon>Bacteria</taxon>
        <taxon>Bacillati</taxon>
        <taxon>Bacillota</taxon>
        <taxon>Clostridia</taxon>
        <taxon>Lachnospirales</taxon>
        <taxon>Lachnospiraceae</taxon>
        <taxon>Mediterraneibacter</taxon>
    </lineage>
</organism>
<dbReference type="Pfam" id="PF13173">
    <property type="entry name" value="AAA_14"/>
    <property type="match status" value="1"/>
</dbReference>
<evidence type="ECO:0000313" key="4">
    <source>
        <dbReference type="Proteomes" id="UP000823909"/>
    </source>
</evidence>
<name>A0A9D2U625_9FIRM</name>
<sequence>MDKKNYRPRVIDRKIEEHLNIFGALCIEGPKWCGKTWTSSYHSNSEIYLGDPSGNFQNRRLAQLSPDLVLQGDAPRLIDEWQEVPPLWDAVRFQVDQTSEKGRFILTGSSTPNHKGILHSGAGRIARLRMRPMSLFESGDSSGAVSLQALCEGKLEPAMTGEVRLTDLIYYILRGGWPASLGLPAQDAALLPMQYLDAIVDDDVYRIDGVKRDTIKIRLLLRSLARNESTTVTNRSLKNDVKEKDDEDIDVDTIASYLDIFFRLFLIENQLPFATKIRSSVRVKQAEKRHFADPSLAAALLGATEEKLLGDLNTFGLLFEALCERDLRIYADTFGAQLFHYQDYQNREIDAVIQLPGGDWCAFEIKLGANQIDEAAASLVKLKNDIEREPGGIPPKILCVICGMSSAAYRREDGVYVVPVTALRE</sequence>
<comment type="caution">
    <text evidence="3">The sequence shown here is derived from an EMBL/GenBank/DDBJ whole genome shotgun (WGS) entry which is preliminary data.</text>
</comment>
<evidence type="ECO:0000259" key="1">
    <source>
        <dbReference type="Pfam" id="PF13173"/>
    </source>
</evidence>
<dbReference type="Proteomes" id="UP000823909">
    <property type="component" value="Unassembled WGS sequence"/>
</dbReference>
<dbReference type="Pfam" id="PF13635">
    <property type="entry name" value="DUF4143"/>
    <property type="match status" value="1"/>
</dbReference>
<dbReference type="AlphaFoldDB" id="A0A9D2U625"/>
<dbReference type="PANTHER" id="PTHR43566">
    <property type="entry name" value="CONSERVED PROTEIN"/>
    <property type="match status" value="1"/>
</dbReference>
<dbReference type="EMBL" id="DWUU01000023">
    <property type="protein sequence ID" value="HJD42060.1"/>
    <property type="molecule type" value="Genomic_DNA"/>
</dbReference>
<feature type="domain" description="AAA" evidence="1">
    <location>
        <begin position="24"/>
        <end position="137"/>
    </location>
</feature>
<gene>
    <name evidence="3" type="ORF">H9910_03490</name>
</gene>
<evidence type="ECO:0000313" key="3">
    <source>
        <dbReference type="EMBL" id="HJD42060.1"/>
    </source>
</evidence>
<reference evidence="3" key="1">
    <citation type="journal article" date="2021" name="PeerJ">
        <title>Extensive microbial diversity within the chicken gut microbiome revealed by metagenomics and culture.</title>
        <authorList>
            <person name="Gilroy R."/>
            <person name="Ravi A."/>
            <person name="Getino M."/>
            <person name="Pursley I."/>
            <person name="Horton D.L."/>
            <person name="Alikhan N.F."/>
            <person name="Baker D."/>
            <person name="Gharbi K."/>
            <person name="Hall N."/>
            <person name="Watson M."/>
            <person name="Adriaenssens E.M."/>
            <person name="Foster-Nyarko E."/>
            <person name="Jarju S."/>
            <person name="Secka A."/>
            <person name="Antonio M."/>
            <person name="Oren A."/>
            <person name="Chaudhuri R.R."/>
            <person name="La Ragione R."/>
            <person name="Hildebrand F."/>
            <person name="Pallen M.J."/>
        </authorList>
    </citation>
    <scope>NUCLEOTIDE SEQUENCE</scope>
    <source>
        <strain evidence="3">ChiBcec15-3976</strain>
    </source>
</reference>
<proteinExistence type="predicted"/>
<feature type="domain" description="DUF4143" evidence="2">
    <location>
        <begin position="202"/>
        <end position="367"/>
    </location>
</feature>
<evidence type="ECO:0000259" key="2">
    <source>
        <dbReference type="Pfam" id="PF13635"/>
    </source>
</evidence>
<dbReference type="InterPro" id="IPR041682">
    <property type="entry name" value="AAA_14"/>
</dbReference>
<dbReference type="PANTHER" id="PTHR43566:SF2">
    <property type="entry name" value="DUF4143 DOMAIN-CONTAINING PROTEIN"/>
    <property type="match status" value="1"/>
</dbReference>
<protein>
    <submittedName>
        <fullName evidence="3">DUF4143 domain-containing protein</fullName>
    </submittedName>
</protein>